<keyword evidence="9" id="KW-1185">Reference proteome</keyword>
<dbReference type="GO" id="GO:0005524">
    <property type="term" value="F:ATP binding"/>
    <property type="evidence" value="ECO:0007669"/>
    <property type="project" value="UniProtKB-UniRule"/>
</dbReference>
<keyword evidence="5 7" id="KW-0067">ATP-binding</keyword>
<keyword evidence="7" id="KW-0963">Cytoplasm</keyword>
<dbReference type="Gene3D" id="3.40.50.300">
    <property type="entry name" value="P-loop containing nucleotide triphosphate hydrolases"/>
    <property type="match status" value="1"/>
</dbReference>
<gene>
    <name evidence="7" type="primary">aroK</name>
    <name evidence="8" type="ORF">H8S44_02175</name>
</gene>
<feature type="binding site" evidence="7">
    <location>
        <position position="134"/>
    </location>
    <ligand>
        <name>substrate</name>
    </ligand>
</feature>
<dbReference type="InterPro" id="IPR027417">
    <property type="entry name" value="P-loop_NTPase"/>
</dbReference>
<dbReference type="SUPFAM" id="SSF52540">
    <property type="entry name" value="P-loop containing nucleoside triphosphate hydrolases"/>
    <property type="match status" value="1"/>
</dbReference>
<keyword evidence="1 7" id="KW-0028">Amino-acid biosynthesis</keyword>
<keyword evidence="2 7" id="KW-0808">Transferase</keyword>
<evidence type="ECO:0000256" key="2">
    <source>
        <dbReference type="ARBA" id="ARBA00022679"/>
    </source>
</evidence>
<comment type="pathway">
    <text evidence="7">Metabolic intermediate biosynthesis; chorismate biosynthesis; chorismate from D-erythrose 4-phosphate and phosphoenolpyruvate: step 5/7.</text>
</comment>
<keyword evidence="7" id="KW-0460">Magnesium</keyword>
<dbReference type="GO" id="GO:0004765">
    <property type="term" value="F:shikimate kinase activity"/>
    <property type="evidence" value="ECO:0007669"/>
    <property type="project" value="UniProtKB-UniRule"/>
</dbReference>
<dbReference type="GO" id="GO:0000287">
    <property type="term" value="F:magnesium ion binding"/>
    <property type="evidence" value="ECO:0007669"/>
    <property type="project" value="UniProtKB-UniRule"/>
</dbReference>
<dbReference type="CDD" id="cd00464">
    <property type="entry name" value="SK"/>
    <property type="match status" value="1"/>
</dbReference>
<organism evidence="8 9">
    <name type="scientific">Anaerosacchariphilus hominis</name>
    <dbReference type="NCBI Taxonomy" id="2763017"/>
    <lineage>
        <taxon>Bacteria</taxon>
        <taxon>Bacillati</taxon>
        <taxon>Bacillota</taxon>
        <taxon>Clostridia</taxon>
        <taxon>Lachnospirales</taxon>
        <taxon>Lachnospiraceae</taxon>
        <taxon>Anaerosacchariphilus</taxon>
    </lineage>
</organism>
<dbReference type="PRINTS" id="PR01100">
    <property type="entry name" value="SHIKIMTKNASE"/>
</dbReference>
<evidence type="ECO:0000256" key="3">
    <source>
        <dbReference type="ARBA" id="ARBA00022741"/>
    </source>
</evidence>
<dbReference type="GO" id="GO:0009073">
    <property type="term" value="P:aromatic amino acid family biosynthetic process"/>
    <property type="evidence" value="ECO:0007669"/>
    <property type="project" value="UniProtKB-KW"/>
</dbReference>
<dbReference type="GO" id="GO:0008652">
    <property type="term" value="P:amino acid biosynthetic process"/>
    <property type="evidence" value="ECO:0007669"/>
    <property type="project" value="UniProtKB-KW"/>
</dbReference>
<dbReference type="PANTHER" id="PTHR21087">
    <property type="entry name" value="SHIKIMATE KINASE"/>
    <property type="match status" value="1"/>
</dbReference>
<feature type="binding site" evidence="7">
    <location>
        <position position="79"/>
    </location>
    <ligand>
        <name>substrate</name>
    </ligand>
</feature>
<sequence>MKKNVVLIGMPGAGKSTIGVILAKMLGKDFIDADLVIQKEEGRLLREIIEQEGPDGFLEVENRVNAGLTPERAVIATGGSVVYGKKAMEHLSEIGVVVYLRLSYEAVNRRLRDIRGRGVVLRDGQTLKDLYEERVSLYEKYAEVTVEEDGLTVEETLEKTLQALKMLIE</sequence>
<comment type="caution">
    <text evidence="8">The sequence shown here is derived from an EMBL/GenBank/DDBJ whole genome shotgun (WGS) entry which is preliminary data.</text>
</comment>
<comment type="cofactor">
    <cofactor evidence="7">
        <name>Mg(2+)</name>
        <dbReference type="ChEBI" id="CHEBI:18420"/>
    </cofactor>
    <text evidence="7">Binds 1 Mg(2+) ion per subunit.</text>
</comment>
<name>A0A923L9W6_9FIRM</name>
<dbReference type="Proteomes" id="UP000649345">
    <property type="component" value="Unassembled WGS sequence"/>
</dbReference>
<evidence type="ECO:0000256" key="4">
    <source>
        <dbReference type="ARBA" id="ARBA00022777"/>
    </source>
</evidence>
<dbReference type="HAMAP" id="MF_00109">
    <property type="entry name" value="Shikimate_kinase"/>
    <property type="match status" value="1"/>
</dbReference>
<comment type="catalytic activity">
    <reaction evidence="7">
        <text>shikimate + ATP = 3-phosphoshikimate + ADP + H(+)</text>
        <dbReference type="Rhea" id="RHEA:13121"/>
        <dbReference type="ChEBI" id="CHEBI:15378"/>
        <dbReference type="ChEBI" id="CHEBI:30616"/>
        <dbReference type="ChEBI" id="CHEBI:36208"/>
        <dbReference type="ChEBI" id="CHEBI:145989"/>
        <dbReference type="ChEBI" id="CHEBI:456216"/>
        <dbReference type="EC" id="2.7.1.71"/>
    </reaction>
</comment>
<comment type="function">
    <text evidence="7">Catalyzes the specific phosphorylation of the 3-hydroxyl group of shikimic acid using ATP as a cosubstrate.</text>
</comment>
<dbReference type="GO" id="GO:0005829">
    <property type="term" value="C:cytosol"/>
    <property type="evidence" value="ECO:0007669"/>
    <property type="project" value="TreeGrafter"/>
</dbReference>
<evidence type="ECO:0000313" key="8">
    <source>
        <dbReference type="EMBL" id="MBC5658593.1"/>
    </source>
</evidence>
<dbReference type="RefSeq" id="WP_186872711.1">
    <property type="nucleotide sequence ID" value="NZ_JACOOR010000001.1"/>
</dbReference>
<comment type="similarity">
    <text evidence="7">Belongs to the shikimate kinase family.</text>
</comment>
<dbReference type="AlphaFoldDB" id="A0A923L9W6"/>
<keyword evidence="3 7" id="KW-0547">Nucleotide-binding</keyword>
<feature type="binding site" evidence="7">
    <location>
        <position position="16"/>
    </location>
    <ligand>
        <name>Mg(2+)</name>
        <dbReference type="ChEBI" id="CHEBI:18420"/>
    </ligand>
</feature>
<evidence type="ECO:0000256" key="5">
    <source>
        <dbReference type="ARBA" id="ARBA00022840"/>
    </source>
</evidence>
<dbReference type="GO" id="GO:0009423">
    <property type="term" value="P:chorismate biosynthetic process"/>
    <property type="evidence" value="ECO:0007669"/>
    <property type="project" value="UniProtKB-UniRule"/>
</dbReference>
<comment type="subunit">
    <text evidence="7">Monomer.</text>
</comment>
<dbReference type="EC" id="2.7.1.71" evidence="7"/>
<keyword evidence="7" id="KW-0479">Metal-binding</keyword>
<dbReference type="InterPro" id="IPR000623">
    <property type="entry name" value="Shikimate_kinase/TSH1"/>
</dbReference>
<evidence type="ECO:0000256" key="6">
    <source>
        <dbReference type="ARBA" id="ARBA00023141"/>
    </source>
</evidence>
<keyword evidence="6 7" id="KW-0057">Aromatic amino acid biosynthesis</keyword>
<dbReference type="InterPro" id="IPR031322">
    <property type="entry name" value="Shikimate/glucono_kinase"/>
</dbReference>
<feature type="binding site" evidence="7">
    <location>
        <position position="117"/>
    </location>
    <ligand>
        <name>ATP</name>
        <dbReference type="ChEBI" id="CHEBI:30616"/>
    </ligand>
</feature>
<comment type="subcellular location">
    <subcellularLocation>
        <location evidence="7">Cytoplasm</location>
    </subcellularLocation>
</comment>
<keyword evidence="4 7" id="KW-0418">Kinase</keyword>
<protein>
    <recommendedName>
        <fullName evidence="7">Shikimate kinase</fullName>
        <shortName evidence="7">SK</shortName>
        <ecNumber evidence="7">2.7.1.71</ecNumber>
    </recommendedName>
</protein>
<proteinExistence type="inferred from homology"/>
<evidence type="ECO:0000256" key="7">
    <source>
        <dbReference type="HAMAP-Rule" id="MF_00109"/>
    </source>
</evidence>
<dbReference type="Pfam" id="PF01202">
    <property type="entry name" value="SKI"/>
    <property type="match status" value="1"/>
</dbReference>
<reference evidence="8" key="1">
    <citation type="submission" date="2020-08" db="EMBL/GenBank/DDBJ databases">
        <title>Genome public.</title>
        <authorList>
            <person name="Liu C."/>
            <person name="Sun Q."/>
        </authorList>
    </citation>
    <scope>NUCLEOTIDE SEQUENCE</scope>
    <source>
        <strain evidence="8">NSJ-68</strain>
    </source>
</reference>
<comment type="caution">
    <text evidence="7">Lacks conserved residue(s) required for the propagation of feature annotation.</text>
</comment>
<dbReference type="EMBL" id="JACOOR010000001">
    <property type="protein sequence ID" value="MBC5658593.1"/>
    <property type="molecule type" value="Genomic_DNA"/>
</dbReference>
<evidence type="ECO:0000256" key="1">
    <source>
        <dbReference type="ARBA" id="ARBA00022605"/>
    </source>
</evidence>
<feature type="binding site" evidence="7">
    <location>
        <position position="34"/>
    </location>
    <ligand>
        <name>substrate</name>
    </ligand>
</feature>
<accession>A0A923L9W6</accession>
<dbReference type="PANTHER" id="PTHR21087:SF16">
    <property type="entry name" value="SHIKIMATE KINASE 1, CHLOROPLASTIC"/>
    <property type="match status" value="1"/>
</dbReference>
<evidence type="ECO:0000313" key="9">
    <source>
        <dbReference type="Proteomes" id="UP000649345"/>
    </source>
</evidence>
<feature type="binding site" evidence="7">
    <location>
        <begin position="12"/>
        <end position="17"/>
    </location>
    <ligand>
        <name>ATP</name>
        <dbReference type="ChEBI" id="CHEBI:30616"/>
    </ligand>
</feature>